<dbReference type="AlphaFoldDB" id="A0A0G4FRU2"/>
<feature type="compositionally biased region" description="Basic and acidic residues" evidence="1">
    <location>
        <begin position="422"/>
        <end position="440"/>
    </location>
</feature>
<dbReference type="EMBL" id="CDMY01000488">
    <property type="protein sequence ID" value="CEM17381.1"/>
    <property type="molecule type" value="Genomic_DNA"/>
</dbReference>
<feature type="transmembrane region" description="Helical" evidence="2">
    <location>
        <begin position="57"/>
        <end position="77"/>
    </location>
</feature>
<gene>
    <name evidence="3" type="ORF">Vbra_21654</name>
</gene>
<sequence length="540" mass="60792">MSRGLSTCTSSAASVSDTQPKNVFWVSPQKAGFGVFCQTLDFLFEVLALWEMGRRGYHTIMAIDLVFIGVSVSMHLFWRDSKHPLMKHRQRGPAEKVLVYFGMSAMGISIDHCTGKIPVWTPEIAKVHGVFRSIDMMYRSIPALLSYVFFLFAHPANYRDILFWDRFGFWLFAVYSAVHFAYTTSSHIQHFAQFPHWKGFFIVFVFHLADIGFWIMQLGCLCFFLGCLPAVLVLLWQWASRQTIIITRYVLDKKKASPKGLFKYLRTWWYLLFVQQPINLIASSLGPVGQAHPVYRWIILALRYIETAAILTFIWATKPSKSRMDEWGVGEDFHIKLTNQVLMPWSLVNLYFHTYCVAAIASGSMPSLIHLNFNATAAKDSNVNKVIMISKQLLRPSVVDPKNRPRSKRPPPLNQNPPRADAYSKKIEALHKPQDGAERETPEDDGYSAEGEMDHEGSPHFNNDSQPPFHEGDAAFMIDDDMVLHDTIEFPSGLAAGTDDGAEGAGEGEGGGVAGKLKTFHAFSGVGNAGGQQRDWAQKP</sequence>
<keyword evidence="2" id="KW-0812">Transmembrane</keyword>
<evidence type="ECO:0000256" key="2">
    <source>
        <dbReference type="SAM" id="Phobius"/>
    </source>
</evidence>
<keyword evidence="2" id="KW-0472">Membrane</keyword>
<evidence type="ECO:0000313" key="3">
    <source>
        <dbReference type="EMBL" id="CEM17381.1"/>
    </source>
</evidence>
<feature type="compositionally biased region" description="Acidic residues" evidence="1">
    <location>
        <begin position="441"/>
        <end position="451"/>
    </location>
</feature>
<organism evidence="3 4">
    <name type="scientific">Vitrella brassicaformis (strain CCMP3155)</name>
    <dbReference type="NCBI Taxonomy" id="1169540"/>
    <lineage>
        <taxon>Eukaryota</taxon>
        <taxon>Sar</taxon>
        <taxon>Alveolata</taxon>
        <taxon>Colpodellida</taxon>
        <taxon>Vitrellaceae</taxon>
        <taxon>Vitrella</taxon>
    </lineage>
</organism>
<dbReference type="Proteomes" id="UP000041254">
    <property type="component" value="Unassembled WGS sequence"/>
</dbReference>
<feature type="transmembrane region" description="Helical" evidence="2">
    <location>
        <begin position="221"/>
        <end position="239"/>
    </location>
</feature>
<keyword evidence="4" id="KW-1185">Reference proteome</keyword>
<name>A0A0G4FRU2_VITBC</name>
<feature type="transmembrane region" description="Helical" evidence="2">
    <location>
        <begin position="167"/>
        <end position="185"/>
    </location>
</feature>
<proteinExistence type="predicted"/>
<feature type="compositionally biased region" description="Gly residues" evidence="1">
    <location>
        <begin position="503"/>
        <end position="514"/>
    </location>
</feature>
<feature type="region of interest" description="Disordered" evidence="1">
    <location>
        <begin position="398"/>
        <end position="473"/>
    </location>
</feature>
<reference evidence="3 4" key="1">
    <citation type="submission" date="2014-11" db="EMBL/GenBank/DDBJ databases">
        <authorList>
            <person name="Zhu J."/>
            <person name="Qi W."/>
            <person name="Song R."/>
        </authorList>
    </citation>
    <scope>NUCLEOTIDE SEQUENCE [LARGE SCALE GENOMIC DNA]</scope>
</reference>
<keyword evidence="2" id="KW-1133">Transmembrane helix</keyword>
<evidence type="ECO:0000313" key="4">
    <source>
        <dbReference type="Proteomes" id="UP000041254"/>
    </source>
</evidence>
<feature type="transmembrane region" description="Helical" evidence="2">
    <location>
        <begin position="136"/>
        <end position="155"/>
    </location>
</feature>
<feature type="region of interest" description="Disordered" evidence="1">
    <location>
        <begin position="494"/>
        <end position="516"/>
    </location>
</feature>
<dbReference type="VEuPathDB" id="CryptoDB:Vbra_21654"/>
<accession>A0A0G4FRU2</accession>
<dbReference type="InParanoid" id="A0A0G4FRU2"/>
<feature type="transmembrane region" description="Helical" evidence="2">
    <location>
        <begin position="294"/>
        <end position="316"/>
    </location>
</feature>
<evidence type="ECO:0000256" key="1">
    <source>
        <dbReference type="SAM" id="MobiDB-lite"/>
    </source>
</evidence>
<protein>
    <submittedName>
        <fullName evidence="3">Uncharacterized protein</fullName>
    </submittedName>
</protein>